<dbReference type="EMBL" id="JAKOGI010003113">
    <property type="protein sequence ID" value="KAJ8420833.1"/>
    <property type="molecule type" value="Genomic_DNA"/>
</dbReference>
<keyword evidence="2" id="KW-1185">Reference proteome</keyword>
<name>A0A9Q1GLK3_9CARY</name>
<organism evidence="1 2">
    <name type="scientific">Carnegiea gigantea</name>
    <dbReference type="NCBI Taxonomy" id="171969"/>
    <lineage>
        <taxon>Eukaryota</taxon>
        <taxon>Viridiplantae</taxon>
        <taxon>Streptophyta</taxon>
        <taxon>Embryophyta</taxon>
        <taxon>Tracheophyta</taxon>
        <taxon>Spermatophyta</taxon>
        <taxon>Magnoliopsida</taxon>
        <taxon>eudicotyledons</taxon>
        <taxon>Gunneridae</taxon>
        <taxon>Pentapetalae</taxon>
        <taxon>Caryophyllales</taxon>
        <taxon>Cactineae</taxon>
        <taxon>Cactaceae</taxon>
        <taxon>Cactoideae</taxon>
        <taxon>Echinocereeae</taxon>
        <taxon>Carnegiea</taxon>
    </lineage>
</organism>
<protein>
    <submittedName>
        <fullName evidence="1">Uncharacterized protein</fullName>
    </submittedName>
</protein>
<comment type="caution">
    <text evidence="1">The sequence shown here is derived from an EMBL/GenBank/DDBJ whole genome shotgun (WGS) entry which is preliminary data.</text>
</comment>
<dbReference type="Proteomes" id="UP001153076">
    <property type="component" value="Unassembled WGS sequence"/>
</dbReference>
<gene>
    <name evidence="1" type="ORF">Cgig2_017698</name>
</gene>
<dbReference type="AlphaFoldDB" id="A0A9Q1GLK3"/>
<accession>A0A9Q1GLK3</accession>
<sequence length="288" mass="32713">MSNIQGSKMNYWKTIFPSPDGAENIMDILDCKPNPTKYMGESSAKNFKKKLAHVPLPSGSHCFPSIEHLSPLGISLVMIYVSMTRRVFIPQTMMKKPNAPRAPPLLRPLRASQDVYVFDVDVIIREVFCTPFERLHYLKGELDSLYDLINERKGDATPLKNKVERLIHQACDLKDLQESYSNRVTTEMQESHHNELHIESTHYNVLKAKLRQGEVQGATERVTILRRSKKGPQLSTKIGFKKLSGQSDLKGQIDTLNAIKVIDSNTKASLEKTKPCIKESFEDLKAFQ</sequence>
<evidence type="ECO:0000313" key="1">
    <source>
        <dbReference type="EMBL" id="KAJ8420833.1"/>
    </source>
</evidence>
<reference evidence="1" key="1">
    <citation type="submission" date="2022-04" db="EMBL/GenBank/DDBJ databases">
        <title>Carnegiea gigantea Genome sequencing and assembly v2.</title>
        <authorList>
            <person name="Copetti D."/>
            <person name="Sanderson M.J."/>
            <person name="Burquez A."/>
            <person name="Wojciechowski M.F."/>
        </authorList>
    </citation>
    <scope>NUCLEOTIDE SEQUENCE</scope>
    <source>
        <strain evidence="1">SGP5-SGP5p</strain>
        <tissue evidence="1">Aerial part</tissue>
    </source>
</reference>
<proteinExistence type="predicted"/>
<dbReference type="OrthoDB" id="1750307at2759"/>
<evidence type="ECO:0000313" key="2">
    <source>
        <dbReference type="Proteomes" id="UP001153076"/>
    </source>
</evidence>